<dbReference type="Proteomes" id="UP000502885">
    <property type="component" value="Segment"/>
</dbReference>
<dbReference type="Proteomes" id="UP000266411">
    <property type="component" value="Segment"/>
</dbReference>
<organismHost>
    <name type="scientific">Sus scrofa</name>
    <name type="common">Pig</name>
    <dbReference type="NCBI Taxonomy" id="9823"/>
</organismHost>
<evidence type="ECO:0000313" key="1">
    <source>
        <dbReference type="EMBL" id="AOO54436.1"/>
    </source>
</evidence>
<evidence type="ECO:0000313" key="4">
    <source>
        <dbReference type="EMBL" id="QIM08877.1"/>
    </source>
</evidence>
<evidence type="ECO:0000313" key="3">
    <source>
        <dbReference type="EMBL" id="QIM08644.1"/>
    </source>
</evidence>
<evidence type="ECO:0000313" key="5">
    <source>
        <dbReference type="EMBL" id="QIM09110.1"/>
    </source>
</evidence>
<dbReference type="EMBL" id="MN270978">
    <property type="protein sequence ID" value="QIM08877.1"/>
    <property type="molecule type" value="Genomic_DNA"/>
</dbReference>
<organismHost>
    <name type="scientific">Phacochoerus aethiopicus</name>
    <name type="common">Warthog</name>
    <dbReference type="NCBI Taxonomy" id="85517"/>
</organismHost>
<dbReference type="Proteomes" id="UP000503066">
    <property type="component" value="Genome"/>
</dbReference>
<dbReference type="EMBL" id="MN270976">
    <property type="protein sequence ID" value="QIM08411.1"/>
    <property type="molecule type" value="Genomic_DNA"/>
</dbReference>
<protein>
    <submittedName>
        <fullName evidence="1">Uncharacterized protein</fullName>
    </submittedName>
</protein>
<evidence type="ECO:0000313" key="7">
    <source>
        <dbReference type="Proteomes" id="UP000501465"/>
    </source>
</evidence>
<dbReference type="EMBL" id="MN270980">
    <property type="protein sequence ID" value="QIM09343.1"/>
    <property type="molecule type" value="Genomic_DNA"/>
</dbReference>
<reference evidence="7 8" key="2">
    <citation type="journal article" date="2020" name="Transbound. Emerg. Dis.">
        <title>The evolution of African swine fever virus in Sardinia (1978 to 2014) as revealed by whole genome sequencing and comparative analysis.</title>
        <authorList>
            <person name="Torresi C."/>
            <person name="Fiori M."/>
            <person name="Bertolotti L."/>
            <person name="Floris M."/>
            <person name="Colitti B."/>
            <person name="Giammarioli M."/>
            <person name="Dei Giudici S."/>
            <person name="Oggiano A."/>
            <person name="Malmberg M."/>
            <person name="De Mia G.M."/>
            <person name="Belak S."/>
            <person name="Granberg F."/>
        </authorList>
    </citation>
    <scope>NUCLEOTIDE SEQUENCE [LARGE SCALE GENOMIC DNA]</scope>
    <source>
        <strain evidence="6">22653/Ca/2014</strain>
        <strain evidence="3">26/Ss/2004</strain>
        <strain evidence="2">60/Nu/1997</strain>
        <strain evidence="4">72407/Ss/2005</strain>
        <strain evidence="5">97/Ot/2012</strain>
    </source>
</reference>
<dbReference type="EMBL" id="MN270979">
    <property type="protein sequence ID" value="QIM09110.1"/>
    <property type="molecule type" value="Genomic_DNA"/>
</dbReference>
<dbReference type="EMBL" id="MN270977">
    <property type="protein sequence ID" value="QIM08644.1"/>
    <property type="molecule type" value="Genomic_DNA"/>
</dbReference>
<dbReference type="Proteomes" id="UP000501465">
    <property type="component" value="Segment"/>
</dbReference>
<dbReference type="GeneID" id="41902156"/>
<dbReference type="Proteomes" id="UP000501683">
    <property type="component" value="Segment"/>
</dbReference>
<organismHost>
    <name type="scientific">Ornithodoros moubata</name>
    <name type="common">Soft tick</name>
    <name type="synonym">Argasid tick</name>
    <dbReference type="NCBI Taxonomy" id="6938"/>
</organismHost>
<gene>
    <name evidence="1" type="primary">URF35</name>
    <name evidence="2" type="synonym">URF035</name>
    <name evidence="1" type="ORF">AFSV47Ss_0131</name>
</gene>
<sequence>MRRCSAHPPVETPFCSRECLVPPRYRLTIGDTLPEARCFEKRKCVVYKGGSLWQRKFFLECL</sequence>
<evidence type="ECO:0000313" key="8">
    <source>
        <dbReference type="Proteomes" id="UP000501683"/>
    </source>
</evidence>
<organismHost>
    <name type="scientific">Phacochoerus africanus</name>
    <name type="common">Warthog</name>
    <dbReference type="NCBI Taxonomy" id="41426"/>
</organismHost>
<organismHost>
    <name type="scientific">Potamochoerus larvatus</name>
    <name type="common">Bushpig</name>
    <dbReference type="NCBI Taxonomy" id="273792"/>
</organismHost>
<dbReference type="KEGG" id="vg:41902156"/>
<dbReference type="RefSeq" id="YP_009703348.1">
    <property type="nucleotide sequence ID" value="NC_044955.1"/>
</dbReference>
<evidence type="ECO:0000313" key="6">
    <source>
        <dbReference type="EMBL" id="QIM09343.1"/>
    </source>
</evidence>
<name>A0A3G1EV37_ASF</name>
<dbReference type="EMBL" id="KX354450">
    <property type="protein sequence ID" value="AOO54436.1"/>
    <property type="molecule type" value="Genomic_DNA"/>
</dbReference>
<organismHost>
    <name type="scientific">Ornithodoros</name>
    <name type="common">relapsing fever ticks</name>
    <dbReference type="NCBI Taxonomy" id="6937"/>
</organismHost>
<accession>A0A3G1EV37</accession>
<evidence type="ECO:0000313" key="2">
    <source>
        <dbReference type="EMBL" id="QIM08411.1"/>
    </source>
</evidence>
<reference evidence="1" key="1">
    <citation type="journal article" date="2016" name="Genome Announc.">
        <title>Complete genome sequence of an African swine fever virus isolate from Sardinia, Italy.</title>
        <authorList>
            <person name="Granberg F."/>
            <person name="Torresi C."/>
            <person name="Oggiano A."/>
            <person name="Malmberg M."/>
            <person name="Iscaro C."/>
            <person name="De Mia G.M."/>
            <person name="Sandor B."/>
        </authorList>
    </citation>
    <scope>NUCLEOTIDE SEQUENCE [LARGE SCALE GENOMIC DNA]</scope>
    <source>
        <strain evidence="1">47/Ss/2008</strain>
    </source>
</reference>
<organism evidence="1">
    <name type="scientific">African swine fever virus</name>
    <name type="common">ASFV</name>
    <dbReference type="NCBI Taxonomy" id="10497"/>
    <lineage>
        <taxon>Viruses</taxon>
        <taxon>Varidnaviria</taxon>
        <taxon>Bamfordvirae</taxon>
        <taxon>Nucleocytoviricota</taxon>
        <taxon>Pokkesviricetes</taxon>
        <taxon>Asfuvirales</taxon>
        <taxon>Asfarviridae</taxon>
        <taxon>Asfivirus</taxon>
        <taxon>Asfivirus haemorrhagiae</taxon>
    </lineage>
</organism>
<dbReference type="Proteomes" id="UP000502695">
    <property type="component" value="Segment"/>
</dbReference>
<proteinExistence type="predicted"/>